<comment type="subunit">
    <text evidence="10">Forms a ring-shaped head-to-tail homodimer around DNA.</text>
</comment>
<organism evidence="14 15">
    <name type="scientific">Candidatus Ornithospirochaeta avicola</name>
    <dbReference type="NCBI Taxonomy" id="2840896"/>
    <lineage>
        <taxon>Bacteria</taxon>
        <taxon>Pseudomonadati</taxon>
        <taxon>Spirochaetota</taxon>
        <taxon>Spirochaetia</taxon>
        <taxon>Spirochaetales</taxon>
        <taxon>Spirochaetaceae</taxon>
        <taxon>Spirochaetaceae incertae sedis</taxon>
        <taxon>Candidatus Ornithospirochaeta</taxon>
    </lineage>
</organism>
<evidence type="ECO:0000256" key="6">
    <source>
        <dbReference type="ARBA" id="ARBA00022695"/>
    </source>
</evidence>
<protein>
    <recommendedName>
        <fullName evidence="3 10">Beta sliding clamp</fullName>
    </recommendedName>
</protein>
<dbReference type="Pfam" id="PF02768">
    <property type="entry name" value="DNA_pol3_beta_3"/>
    <property type="match status" value="1"/>
</dbReference>
<keyword evidence="8 10" id="KW-0239">DNA-directed DNA polymerase</keyword>
<dbReference type="Proteomes" id="UP000823936">
    <property type="component" value="Unassembled WGS sequence"/>
</dbReference>
<dbReference type="SUPFAM" id="SSF55979">
    <property type="entry name" value="DNA clamp"/>
    <property type="match status" value="3"/>
</dbReference>
<keyword evidence="4 10" id="KW-0963">Cytoplasm</keyword>
<dbReference type="GO" id="GO:0008408">
    <property type="term" value="F:3'-5' exonuclease activity"/>
    <property type="evidence" value="ECO:0007669"/>
    <property type="project" value="InterPro"/>
</dbReference>
<dbReference type="InterPro" id="IPR001001">
    <property type="entry name" value="DNA_polIII_beta"/>
</dbReference>
<evidence type="ECO:0000256" key="9">
    <source>
        <dbReference type="ARBA" id="ARBA00023125"/>
    </source>
</evidence>
<sequence>MKFLAKCEDMRRELSYALNFTTKRNALSITSNILLDNNNNCLTIKATDQKNGFISSFPCETIVPGRTTVICEKLLDVLKFINGEVDLEISEENEKLSVKNSQDNSFLMNIRTISADKFPSLDERGDLEFFNIRQSSFFDMIDKTAFAVGKEETRHFLTGVFMERNEDGKLVMVATDGKRLACVKRAFEQEIPSFSPSILPVSFLNNLKSIGSGDGILSIAIKDQCVYANIEGHYIYSLLVSGNYPVYQKVIPSSFEYTVTCDKDALVNAISLISAMIELKNRKVLFNLNIDGIMISGEDENGDIKNIVPCSYEGEEMLLSFNSQFLLESIKKIDSKNIAMLINSNKSAVGIISEPESDYIYIIMPMQN</sequence>
<proteinExistence type="inferred from homology"/>
<evidence type="ECO:0000313" key="15">
    <source>
        <dbReference type="Proteomes" id="UP000823936"/>
    </source>
</evidence>
<dbReference type="Pfam" id="PF02767">
    <property type="entry name" value="DNA_pol3_beta_2"/>
    <property type="match status" value="1"/>
</dbReference>
<dbReference type="GO" id="GO:0009360">
    <property type="term" value="C:DNA polymerase III complex"/>
    <property type="evidence" value="ECO:0007669"/>
    <property type="project" value="InterPro"/>
</dbReference>
<keyword evidence="9" id="KW-0238">DNA-binding</keyword>
<evidence type="ECO:0000313" key="14">
    <source>
        <dbReference type="EMBL" id="HIV98709.1"/>
    </source>
</evidence>
<dbReference type="PANTHER" id="PTHR30478">
    <property type="entry name" value="DNA POLYMERASE III SUBUNIT BETA"/>
    <property type="match status" value="1"/>
</dbReference>
<dbReference type="GO" id="GO:0005737">
    <property type="term" value="C:cytoplasm"/>
    <property type="evidence" value="ECO:0007669"/>
    <property type="project" value="UniProtKB-SubCell"/>
</dbReference>
<dbReference type="GO" id="GO:0003887">
    <property type="term" value="F:DNA-directed DNA polymerase activity"/>
    <property type="evidence" value="ECO:0007669"/>
    <property type="project" value="UniProtKB-UniRule"/>
</dbReference>
<keyword evidence="5 10" id="KW-0808">Transferase</keyword>
<dbReference type="NCBIfam" id="TIGR00663">
    <property type="entry name" value="dnan"/>
    <property type="match status" value="1"/>
</dbReference>
<evidence type="ECO:0000256" key="4">
    <source>
        <dbReference type="ARBA" id="ARBA00022490"/>
    </source>
</evidence>
<dbReference type="CDD" id="cd00140">
    <property type="entry name" value="beta_clamp"/>
    <property type="match status" value="1"/>
</dbReference>
<dbReference type="GO" id="GO:0003677">
    <property type="term" value="F:DNA binding"/>
    <property type="evidence" value="ECO:0007669"/>
    <property type="project" value="UniProtKB-UniRule"/>
</dbReference>
<evidence type="ECO:0000259" key="12">
    <source>
        <dbReference type="Pfam" id="PF02767"/>
    </source>
</evidence>
<comment type="similarity">
    <text evidence="2 10">Belongs to the beta sliding clamp family.</text>
</comment>
<dbReference type="InterPro" id="IPR022634">
    <property type="entry name" value="DNA_polIII_beta_N"/>
</dbReference>
<keyword evidence="6 10" id="KW-0548">Nucleotidyltransferase</keyword>
<reference evidence="14" key="1">
    <citation type="journal article" date="2021" name="PeerJ">
        <title>Extensive microbial diversity within the chicken gut microbiome revealed by metagenomics and culture.</title>
        <authorList>
            <person name="Gilroy R."/>
            <person name="Ravi A."/>
            <person name="Getino M."/>
            <person name="Pursley I."/>
            <person name="Horton D.L."/>
            <person name="Alikhan N.F."/>
            <person name="Baker D."/>
            <person name="Gharbi K."/>
            <person name="Hall N."/>
            <person name="Watson M."/>
            <person name="Adriaenssens E.M."/>
            <person name="Foster-Nyarko E."/>
            <person name="Jarju S."/>
            <person name="Secka A."/>
            <person name="Antonio M."/>
            <person name="Oren A."/>
            <person name="Chaudhuri R.R."/>
            <person name="La Ragione R."/>
            <person name="Hildebrand F."/>
            <person name="Pallen M.J."/>
        </authorList>
    </citation>
    <scope>NUCLEOTIDE SEQUENCE</scope>
    <source>
        <strain evidence="14">Gambia11-129</strain>
    </source>
</reference>
<dbReference type="InterPro" id="IPR022637">
    <property type="entry name" value="DNA_polIII_beta_cen"/>
</dbReference>
<dbReference type="AlphaFoldDB" id="A0A9D1PTQ7"/>
<dbReference type="Gene3D" id="3.10.150.10">
    <property type="entry name" value="DNA Polymerase III, subunit A, domain 2"/>
    <property type="match status" value="1"/>
</dbReference>
<accession>A0A9D1PTQ7</accession>
<dbReference type="SMART" id="SM00480">
    <property type="entry name" value="POL3Bc"/>
    <property type="match status" value="1"/>
</dbReference>
<evidence type="ECO:0000259" key="13">
    <source>
        <dbReference type="Pfam" id="PF02768"/>
    </source>
</evidence>
<feature type="domain" description="DNA polymerase III beta sliding clamp central" evidence="12">
    <location>
        <begin position="132"/>
        <end position="245"/>
    </location>
</feature>
<comment type="caution">
    <text evidence="14">The sequence shown here is derived from an EMBL/GenBank/DDBJ whole genome shotgun (WGS) entry which is preliminary data.</text>
</comment>
<name>A0A9D1PTQ7_9SPIO</name>
<reference evidence="14" key="2">
    <citation type="submission" date="2021-04" db="EMBL/GenBank/DDBJ databases">
        <authorList>
            <person name="Gilroy R."/>
        </authorList>
    </citation>
    <scope>NUCLEOTIDE SEQUENCE</scope>
    <source>
        <strain evidence="14">Gambia11-129</strain>
    </source>
</reference>
<dbReference type="Gene3D" id="3.70.10.10">
    <property type="match status" value="1"/>
</dbReference>
<evidence type="ECO:0000256" key="3">
    <source>
        <dbReference type="ARBA" id="ARBA00021035"/>
    </source>
</evidence>
<evidence type="ECO:0000256" key="5">
    <source>
        <dbReference type="ARBA" id="ARBA00022679"/>
    </source>
</evidence>
<dbReference type="EMBL" id="DXHU01000013">
    <property type="protein sequence ID" value="HIV98709.1"/>
    <property type="molecule type" value="Genomic_DNA"/>
</dbReference>
<feature type="domain" description="DNA polymerase III beta sliding clamp N-terminal" evidence="11">
    <location>
        <begin position="1"/>
        <end position="122"/>
    </location>
</feature>
<evidence type="ECO:0000259" key="11">
    <source>
        <dbReference type="Pfam" id="PF00712"/>
    </source>
</evidence>
<feature type="domain" description="DNA polymerase III beta sliding clamp C-terminal" evidence="13">
    <location>
        <begin position="249"/>
        <end position="366"/>
    </location>
</feature>
<comment type="function">
    <text evidence="10">Confers DNA tethering and processivity to DNA polymerases and other proteins. Acts as a clamp, forming a ring around DNA (a reaction catalyzed by the clamp-loading complex) which diffuses in an ATP-independent manner freely and bidirectionally along dsDNA. Initially characterized for its ability to contact the catalytic subunit of DNA polymerase III (Pol III), a complex, multichain enzyme responsible for most of the replicative synthesis in bacteria; Pol III exhibits 3'-5' exonuclease proofreading activity. The beta chain is required for initiation of replication as well as for processivity of DNA replication.</text>
</comment>
<dbReference type="GO" id="GO:0006271">
    <property type="term" value="P:DNA strand elongation involved in DNA replication"/>
    <property type="evidence" value="ECO:0007669"/>
    <property type="project" value="TreeGrafter"/>
</dbReference>
<dbReference type="Pfam" id="PF00712">
    <property type="entry name" value="DNA_pol3_beta"/>
    <property type="match status" value="1"/>
</dbReference>
<dbReference type="PIRSF" id="PIRSF000804">
    <property type="entry name" value="DNA_pol_III_b"/>
    <property type="match status" value="1"/>
</dbReference>
<evidence type="ECO:0000256" key="2">
    <source>
        <dbReference type="ARBA" id="ARBA00010752"/>
    </source>
</evidence>
<evidence type="ECO:0000256" key="1">
    <source>
        <dbReference type="ARBA" id="ARBA00004496"/>
    </source>
</evidence>
<evidence type="ECO:0000256" key="7">
    <source>
        <dbReference type="ARBA" id="ARBA00022705"/>
    </source>
</evidence>
<gene>
    <name evidence="14" type="primary">dnaN</name>
    <name evidence="14" type="ORF">IAB12_02880</name>
</gene>
<evidence type="ECO:0000256" key="8">
    <source>
        <dbReference type="ARBA" id="ARBA00022932"/>
    </source>
</evidence>
<keyword evidence="7 10" id="KW-0235">DNA replication</keyword>
<dbReference type="PANTHER" id="PTHR30478:SF0">
    <property type="entry name" value="BETA SLIDING CLAMP"/>
    <property type="match status" value="1"/>
</dbReference>
<comment type="subcellular location">
    <subcellularLocation>
        <location evidence="1 10">Cytoplasm</location>
    </subcellularLocation>
</comment>
<dbReference type="InterPro" id="IPR046938">
    <property type="entry name" value="DNA_clamp_sf"/>
</dbReference>
<dbReference type="InterPro" id="IPR022635">
    <property type="entry name" value="DNA_polIII_beta_C"/>
</dbReference>
<evidence type="ECO:0000256" key="10">
    <source>
        <dbReference type="PIRNR" id="PIRNR000804"/>
    </source>
</evidence>